<feature type="chain" id="PRO_5009535560" evidence="2">
    <location>
        <begin position="26"/>
        <end position="120"/>
    </location>
</feature>
<organism evidence="3 4">
    <name type="scientific">Candidatus Yanofskybacteria bacterium RIFCSPHIGHO2_12_FULL_45_19b</name>
    <dbReference type="NCBI Taxonomy" id="1802689"/>
    <lineage>
        <taxon>Bacteria</taxon>
        <taxon>Candidatus Yanofskyibacteriota</taxon>
    </lineage>
</organism>
<gene>
    <name evidence="3" type="ORF">A3F25_01090</name>
</gene>
<keyword evidence="1" id="KW-0472">Membrane</keyword>
<evidence type="ECO:0000313" key="3">
    <source>
        <dbReference type="EMBL" id="OGN19160.1"/>
    </source>
</evidence>
<keyword evidence="1" id="KW-1133">Transmembrane helix</keyword>
<dbReference type="STRING" id="1802689.A3F25_01090"/>
<name>A0A1F8G292_9BACT</name>
<dbReference type="Proteomes" id="UP000177478">
    <property type="component" value="Unassembled WGS sequence"/>
</dbReference>
<dbReference type="AlphaFoldDB" id="A0A1F8G292"/>
<sequence length="120" mass="12656">MNKIKKAVLTLAMFSMLALPLATLAVPTVDTETGRVVDINTVGNFITNIALFLIGIAMTIAVIFIVWGGIMWITARGDETKVKKAKAMVWQGILGALVILAVGVILSSLSNLVVNGGGLF</sequence>
<evidence type="ECO:0000256" key="2">
    <source>
        <dbReference type="SAM" id="SignalP"/>
    </source>
</evidence>
<protein>
    <submittedName>
        <fullName evidence="3">Uncharacterized protein</fullName>
    </submittedName>
</protein>
<evidence type="ECO:0000256" key="1">
    <source>
        <dbReference type="SAM" id="Phobius"/>
    </source>
</evidence>
<reference evidence="3 4" key="1">
    <citation type="journal article" date="2016" name="Nat. Commun.">
        <title>Thousands of microbial genomes shed light on interconnected biogeochemical processes in an aquifer system.</title>
        <authorList>
            <person name="Anantharaman K."/>
            <person name="Brown C.T."/>
            <person name="Hug L.A."/>
            <person name="Sharon I."/>
            <person name="Castelle C.J."/>
            <person name="Probst A.J."/>
            <person name="Thomas B.C."/>
            <person name="Singh A."/>
            <person name="Wilkins M.J."/>
            <person name="Karaoz U."/>
            <person name="Brodie E.L."/>
            <person name="Williams K.H."/>
            <person name="Hubbard S.S."/>
            <person name="Banfield J.F."/>
        </authorList>
    </citation>
    <scope>NUCLEOTIDE SEQUENCE [LARGE SCALE GENOMIC DNA]</scope>
</reference>
<keyword evidence="1" id="KW-0812">Transmembrane</keyword>
<dbReference type="EMBL" id="MGKD01000022">
    <property type="protein sequence ID" value="OGN19160.1"/>
    <property type="molecule type" value="Genomic_DNA"/>
</dbReference>
<comment type="caution">
    <text evidence="3">The sequence shown here is derived from an EMBL/GenBank/DDBJ whole genome shotgun (WGS) entry which is preliminary data.</text>
</comment>
<feature type="transmembrane region" description="Helical" evidence="1">
    <location>
        <begin position="49"/>
        <end position="75"/>
    </location>
</feature>
<feature type="transmembrane region" description="Helical" evidence="1">
    <location>
        <begin position="87"/>
        <end position="109"/>
    </location>
</feature>
<accession>A0A1F8G292</accession>
<evidence type="ECO:0000313" key="4">
    <source>
        <dbReference type="Proteomes" id="UP000177478"/>
    </source>
</evidence>
<proteinExistence type="predicted"/>
<feature type="signal peptide" evidence="2">
    <location>
        <begin position="1"/>
        <end position="25"/>
    </location>
</feature>
<keyword evidence="2" id="KW-0732">Signal</keyword>